<accession>A0A1I2FVY9</accession>
<gene>
    <name evidence="2" type="ORF">SAMN05216251_10866</name>
</gene>
<evidence type="ECO:0000256" key="1">
    <source>
        <dbReference type="SAM" id="MobiDB-lite"/>
    </source>
</evidence>
<sequence>MDELHAGDAELCAGGGAERLAAEGETALARLIMDGGDLPHAASHLGNAVAIDPRLPETHEALSELAARAGGPRAALDLFPLDHPYIGAVVCRAHLQAACGEWAEAVGLIAAAVRAEYDRPWSHVAWLTQDRLPDLLPPQVMTQALARAVGGALPDPVPEAARDALRPFYDLTRAVVERHPGEAQLAAIGSGLARRFGDHDRAIAWARQAGRVQPGHVPSVMLGYALRAAGRPDEALRVWEEEMERDASDLSLMVDIAELYAGTGRAEQGLVWAERAAAAGPGHPQAAPAVHGVRHAADGDPVHLVALADHLRDHPDHPYAGTVLARRSEWQPWLGVVDGATEATVNVLHQILESPEAEAIRAGGGARLSASAVEPPSAALAFALALPGGELTNAAAGDPDPRQPTAETAVRVWRYEGLTALPAVPPPSPEAAALLRDTASVSWPHPPAAYDHAVRLAGLGLDDLLGVLVHPPEPPDDEQGRFLREHRPELWIRAVQTFACLGLTHHRADQPWEGSERRAVLLDLLHGPEDWVNETAAFAMVAVAWGDPAVRADVGLRLTERMLDAAKAYQTREVTVLASLCRLVLLCPWLDDTYTDLARDLIAAVRRADGTPEETGPPEAPTEQPAAAASGGGTAGEKAPPRRGLFRRRRD</sequence>
<organism evidence="2 3">
    <name type="scientific">Actinacidiphila alni</name>
    <dbReference type="NCBI Taxonomy" id="380248"/>
    <lineage>
        <taxon>Bacteria</taxon>
        <taxon>Bacillati</taxon>
        <taxon>Actinomycetota</taxon>
        <taxon>Actinomycetes</taxon>
        <taxon>Kitasatosporales</taxon>
        <taxon>Streptomycetaceae</taxon>
        <taxon>Actinacidiphila</taxon>
    </lineage>
</organism>
<evidence type="ECO:0000313" key="3">
    <source>
        <dbReference type="Proteomes" id="UP000199323"/>
    </source>
</evidence>
<dbReference type="Proteomes" id="UP000199323">
    <property type="component" value="Unassembled WGS sequence"/>
</dbReference>
<dbReference type="InterPro" id="IPR011990">
    <property type="entry name" value="TPR-like_helical_dom_sf"/>
</dbReference>
<dbReference type="Gene3D" id="1.25.40.10">
    <property type="entry name" value="Tetratricopeptide repeat domain"/>
    <property type="match status" value="1"/>
</dbReference>
<protein>
    <recommendedName>
        <fullName evidence="4">Tetratricopeptide repeat protein</fullName>
    </recommendedName>
</protein>
<dbReference type="AlphaFoldDB" id="A0A1I2FVY9"/>
<dbReference type="RefSeq" id="WP_093714070.1">
    <property type="nucleotide sequence ID" value="NZ_FONG01000008.1"/>
</dbReference>
<dbReference type="EMBL" id="FONG01000008">
    <property type="protein sequence ID" value="SFF08686.1"/>
    <property type="molecule type" value="Genomic_DNA"/>
</dbReference>
<dbReference type="STRING" id="380248.SAMN05216251_10866"/>
<dbReference type="OrthoDB" id="2493140at2"/>
<proteinExistence type="predicted"/>
<feature type="region of interest" description="Disordered" evidence="1">
    <location>
        <begin position="608"/>
        <end position="651"/>
    </location>
</feature>
<name>A0A1I2FVY9_9ACTN</name>
<reference evidence="3" key="1">
    <citation type="submission" date="2016-10" db="EMBL/GenBank/DDBJ databases">
        <authorList>
            <person name="Varghese N."/>
            <person name="Submissions S."/>
        </authorList>
    </citation>
    <scope>NUCLEOTIDE SEQUENCE [LARGE SCALE GENOMIC DNA]</scope>
    <source>
        <strain evidence="3">CGMCC 4.3510</strain>
    </source>
</reference>
<keyword evidence="3" id="KW-1185">Reference proteome</keyword>
<evidence type="ECO:0008006" key="4">
    <source>
        <dbReference type="Google" id="ProtNLM"/>
    </source>
</evidence>
<dbReference type="SUPFAM" id="SSF48452">
    <property type="entry name" value="TPR-like"/>
    <property type="match status" value="1"/>
</dbReference>
<evidence type="ECO:0000313" key="2">
    <source>
        <dbReference type="EMBL" id="SFF08686.1"/>
    </source>
</evidence>